<organism evidence="3 4">
    <name type="scientific">candidate division WWE3 bacterium</name>
    <dbReference type="NCBI Taxonomy" id="2053526"/>
    <lineage>
        <taxon>Bacteria</taxon>
        <taxon>Katanobacteria</taxon>
    </lineage>
</organism>
<dbReference type="InterPro" id="IPR028098">
    <property type="entry name" value="Glyco_trans_4-like_N"/>
</dbReference>
<dbReference type="CDD" id="cd03801">
    <property type="entry name" value="GT4_PimA-like"/>
    <property type="match status" value="1"/>
</dbReference>
<protein>
    <submittedName>
        <fullName evidence="3">Glycosyltransferase</fullName>
    </submittedName>
</protein>
<dbReference type="PANTHER" id="PTHR45947">
    <property type="entry name" value="SULFOQUINOVOSYL TRANSFERASE SQD2"/>
    <property type="match status" value="1"/>
</dbReference>
<evidence type="ECO:0000259" key="1">
    <source>
        <dbReference type="Pfam" id="PF00534"/>
    </source>
</evidence>
<dbReference type="InterPro" id="IPR001296">
    <property type="entry name" value="Glyco_trans_1"/>
</dbReference>
<sequence>MNILFAHDYPPIEGGGLEVNTFAVASELTARGNAVTIITSRRSSETFMGGVPAEQNGVQIRIVKDLQEVAGYVQAADVICPQMTFSLRDCGIEAIRQALAMGKVVIVSQHTATNHIPYSNLQRLSLSQRNVRLEEYRDLLNNEGVAVVAPSIMLADDLTSFGVVKDITIIPIGIEQPNTEKSDKKYDLVTVGEVSYLKGLNYLCDSIRLLKNEGMVVTAAVAGGGSEFELVKALASSLEIADQIDFLGYIPHKRVNNVLAQSRVMVHPSLSEVMPLVIIEAMLMNVPVVASNVGFCGSLLKQSGGGVVFERGDVAGLAASIKIFLSNERLCTAMGQSGKVYCKERYTIDVQVDRLVKMIESR</sequence>
<evidence type="ECO:0000313" key="4">
    <source>
        <dbReference type="Proteomes" id="UP000751518"/>
    </source>
</evidence>
<reference evidence="3" key="2">
    <citation type="journal article" date="2021" name="Microbiome">
        <title>Successional dynamics and alternative stable states in a saline activated sludge microbial community over 9 years.</title>
        <authorList>
            <person name="Wang Y."/>
            <person name="Ye J."/>
            <person name="Ju F."/>
            <person name="Liu L."/>
            <person name="Boyd J.A."/>
            <person name="Deng Y."/>
            <person name="Parks D.H."/>
            <person name="Jiang X."/>
            <person name="Yin X."/>
            <person name="Woodcroft B.J."/>
            <person name="Tyson G.W."/>
            <person name="Hugenholtz P."/>
            <person name="Polz M.F."/>
            <person name="Zhang T."/>
        </authorList>
    </citation>
    <scope>NUCLEOTIDE SEQUENCE</scope>
    <source>
        <strain evidence="3">HKST-UBA03</strain>
    </source>
</reference>
<dbReference type="GO" id="GO:0016757">
    <property type="term" value="F:glycosyltransferase activity"/>
    <property type="evidence" value="ECO:0007669"/>
    <property type="project" value="InterPro"/>
</dbReference>
<dbReference type="Pfam" id="PF13439">
    <property type="entry name" value="Glyco_transf_4"/>
    <property type="match status" value="1"/>
</dbReference>
<feature type="domain" description="Glycosyl transferase family 1" evidence="1">
    <location>
        <begin position="177"/>
        <end position="339"/>
    </location>
</feature>
<dbReference type="AlphaFoldDB" id="A0A955RRL9"/>
<dbReference type="SUPFAM" id="SSF53756">
    <property type="entry name" value="UDP-Glycosyltransferase/glycogen phosphorylase"/>
    <property type="match status" value="1"/>
</dbReference>
<dbReference type="Pfam" id="PF00534">
    <property type="entry name" value="Glycos_transf_1"/>
    <property type="match status" value="1"/>
</dbReference>
<dbReference type="PANTHER" id="PTHR45947:SF3">
    <property type="entry name" value="SULFOQUINOVOSYL TRANSFERASE SQD2"/>
    <property type="match status" value="1"/>
</dbReference>
<dbReference type="EMBL" id="JAGQKZ010000002">
    <property type="protein sequence ID" value="MCA9391693.1"/>
    <property type="molecule type" value="Genomic_DNA"/>
</dbReference>
<name>A0A955RRL9_UNCKA</name>
<dbReference type="Gene3D" id="3.40.50.2000">
    <property type="entry name" value="Glycogen Phosphorylase B"/>
    <property type="match status" value="2"/>
</dbReference>
<dbReference type="InterPro" id="IPR050194">
    <property type="entry name" value="Glycosyltransferase_grp1"/>
</dbReference>
<dbReference type="Proteomes" id="UP000751518">
    <property type="component" value="Unassembled WGS sequence"/>
</dbReference>
<evidence type="ECO:0000313" key="3">
    <source>
        <dbReference type="EMBL" id="MCA9391693.1"/>
    </source>
</evidence>
<comment type="caution">
    <text evidence="3">The sequence shown here is derived from an EMBL/GenBank/DDBJ whole genome shotgun (WGS) entry which is preliminary data.</text>
</comment>
<gene>
    <name evidence="3" type="ORF">KC614_00625</name>
</gene>
<reference evidence="3" key="1">
    <citation type="submission" date="2020-04" db="EMBL/GenBank/DDBJ databases">
        <authorList>
            <person name="Zhang T."/>
        </authorList>
    </citation>
    <scope>NUCLEOTIDE SEQUENCE</scope>
    <source>
        <strain evidence="3">HKST-UBA03</strain>
    </source>
</reference>
<feature type="domain" description="Glycosyltransferase subfamily 4-like N-terminal" evidence="2">
    <location>
        <begin position="15"/>
        <end position="174"/>
    </location>
</feature>
<evidence type="ECO:0000259" key="2">
    <source>
        <dbReference type="Pfam" id="PF13439"/>
    </source>
</evidence>
<accession>A0A955RRL9</accession>
<proteinExistence type="predicted"/>